<dbReference type="RefSeq" id="WP_145855485.1">
    <property type="nucleotide sequence ID" value="NZ_RPFW01000004.1"/>
</dbReference>
<dbReference type="InterPro" id="IPR021403">
    <property type="entry name" value="DUF3043"/>
</dbReference>
<evidence type="ECO:0000256" key="2">
    <source>
        <dbReference type="SAM" id="Phobius"/>
    </source>
</evidence>
<feature type="compositionally biased region" description="Low complexity" evidence="1">
    <location>
        <begin position="14"/>
        <end position="40"/>
    </location>
</feature>
<comment type="caution">
    <text evidence="3">The sequence shown here is derived from an EMBL/GenBank/DDBJ whole genome shotgun (WGS) entry which is preliminary data.</text>
</comment>
<sequence>MFRRNSAGATDSNAQGSQGAQGTQTPDAPAKNKPAAQAAKGRPTPKRSTAEANRYRTVTGSTTSGRGSTKPADPKRKLTPDEKAKARSDRNRQLQAMRAGEEWALGPRDRGPVKKLARDYVDAHRRPMEFYMYALILLIIALFAGKSNTGLANYMQIFLLAIIAVIVVDGYLLRRTVMKLAAQRLPNESTRGIGFYAIMRALQIRRFRTPAPRLKPGDDF</sequence>
<keyword evidence="2" id="KW-0472">Membrane</keyword>
<reference evidence="3 4" key="1">
    <citation type="submission" date="2018-11" db="EMBL/GenBank/DDBJ databases">
        <title>Trebonia kvetii gen.nov., sp.nov., a novel acidophilic actinobacterium, and proposal of the new actinobacterial family Treboniaceae fam. nov.</title>
        <authorList>
            <person name="Rapoport D."/>
            <person name="Sagova-Mareckova M."/>
            <person name="Sedlacek I."/>
            <person name="Provaznik J."/>
            <person name="Kralova S."/>
            <person name="Pavlinic D."/>
            <person name="Benes V."/>
            <person name="Kopecky J."/>
        </authorList>
    </citation>
    <scope>NUCLEOTIDE SEQUENCE [LARGE SCALE GENOMIC DNA]</scope>
    <source>
        <strain evidence="3 4">15Tr583</strain>
    </source>
</reference>
<keyword evidence="2" id="KW-1133">Transmembrane helix</keyword>
<dbReference type="Pfam" id="PF11241">
    <property type="entry name" value="DUF3043"/>
    <property type="match status" value="1"/>
</dbReference>
<evidence type="ECO:0000256" key="1">
    <source>
        <dbReference type="SAM" id="MobiDB-lite"/>
    </source>
</evidence>
<feature type="region of interest" description="Disordered" evidence="1">
    <location>
        <begin position="1"/>
        <end position="100"/>
    </location>
</feature>
<dbReference type="EMBL" id="RPFW01000004">
    <property type="protein sequence ID" value="TVZ03074.1"/>
    <property type="molecule type" value="Genomic_DNA"/>
</dbReference>
<gene>
    <name evidence="3" type="ORF">EAS64_21720</name>
</gene>
<dbReference type="AlphaFoldDB" id="A0A6P2BVJ1"/>
<accession>A0A6P2BVJ1</accession>
<evidence type="ECO:0000313" key="4">
    <source>
        <dbReference type="Proteomes" id="UP000460272"/>
    </source>
</evidence>
<evidence type="ECO:0000313" key="3">
    <source>
        <dbReference type="EMBL" id="TVZ03074.1"/>
    </source>
</evidence>
<feature type="compositionally biased region" description="Low complexity" evidence="1">
    <location>
        <begin position="55"/>
        <end position="69"/>
    </location>
</feature>
<feature type="compositionally biased region" description="Basic and acidic residues" evidence="1">
    <location>
        <begin position="72"/>
        <end position="92"/>
    </location>
</feature>
<feature type="transmembrane region" description="Helical" evidence="2">
    <location>
        <begin position="130"/>
        <end position="148"/>
    </location>
</feature>
<protein>
    <submittedName>
        <fullName evidence="3">DUF3043 domain-containing protein</fullName>
    </submittedName>
</protein>
<feature type="transmembrane region" description="Helical" evidence="2">
    <location>
        <begin position="154"/>
        <end position="173"/>
    </location>
</feature>
<keyword evidence="2" id="KW-0812">Transmembrane</keyword>
<dbReference type="OrthoDB" id="5194448at2"/>
<keyword evidence="4" id="KW-1185">Reference proteome</keyword>
<dbReference type="Proteomes" id="UP000460272">
    <property type="component" value="Unassembled WGS sequence"/>
</dbReference>
<organism evidence="3 4">
    <name type="scientific">Trebonia kvetii</name>
    <dbReference type="NCBI Taxonomy" id="2480626"/>
    <lineage>
        <taxon>Bacteria</taxon>
        <taxon>Bacillati</taxon>
        <taxon>Actinomycetota</taxon>
        <taxon>Actinomycetes</taxon>
        <taxon>Streptosporangiales</taxon>
        <taxon>Treboniaceae</taxon>
        <taxon>Trebonia</taxon>
    </lineage>
</organism>
<proteinExistence type="predicted"/>
<name>A0A6P2BVJ1_9ACTN</name>